<evidence type="ECO:0000256" key="3">
    <source>
        <dbReference type="ARBA" id="ARBA00022679"/>
    </source>
</evidence>
<keyword evidence="4 8" id="KW-0812">Transmembrane</keyword>
<evidence type="ECO:0000256" key="7">
    <source>
        <dbReference type="ARBA" id="ARBA00024033"/>
    </source>
</evidence>
<evidence type="ECO:0000256" key="1">
    <source>
        <dbReference type="ARBA" id="ARBA00004651"/>
    </source>
</evidence>
<evidence type="ECO:0000313" key="10">
    <source>
        <dbReference type="Proteomes" id="UP001202827"/>
    </source>
</evidence>
<evidence type="ECO:0000256" key="6">
    <source>
        <dbReference type="ARBA" id="ARBA00023136"/>
    </source>
</evidence>
<keyword evidence="2" id="KW-1003">Cell membrane</keyword>
<organism evidence="9 10">
    <name type="scientific">Neorhizobium turbinariae</name>
    <dbReference type="NCBI Taxonomy" id="2937795"/>
    <lineage>
        <taxon>Bacteria</taxon>
        <taxon>Pseudomonadati</taxon>
        <taxon>Pseudomonadota</taxon>
        <taxon>Alphaproteobacteria</taxon>
        <taxon>Hyphomicrobiales</taxon>
        <taxon>Rhizobiaceae</taxon>
        <taxon>Rhizobium/Agrobacterium group</taxon>
        <taxon>Neorhizobium</taxon>
    </lineage>
</organism>
<keyword evidence="5 8" id="KW-1133">Transmembrane helix</keyword>
<evidence type="ECO:0000256" key="5">
    <source>
        <dbReference type="ARBA" id="ARBA00022989"/>
    </source>
</evidence>
<feature type="transmembrane region" description="Helical" evidence="8">
    <location>
        <begin position="312"/>
        <end position="342"/>
    </location>
</feature>
<keyword evidence="10" id="KW-1185">Reference proteome</keyword>
<keyword evidence="3" id="KW-0808">Transferase</keyword>
<sequence>MLKITVPPIQKGSLFSIADALSPLAALLGISSFIGVAVIGFGKSGSWMSDFNWYYAGGTCLLSGGNMYDLECFGPLIKELSGVEALAGLPYPPHFAPFAAVVAIPSLSVSSILFVFINIAVSMALAFVVVETERRVCGSDSRDVGLNHFWAIALVLGSSGVWGVVWLGQISLLIALFVWVAFRFLDRCNTVLAGVLLAIVSVKPQMAALLFFWLLLHGQWKVLAVAAAAAGFLSAYAFAKVGLAPSITGWITALAAYQHYPENMLGSGTIMGLPSLVALYGVDIPLPVATAIGALALVYLRVFSKASPFAPMALGTILLVQMMVFSRPIDIAFILPVFALFWPSRHSHPIQLLFFVVMMALICFPQQVVARAFPFPEASHFRTLPVAVLTVLFFRQMLLGASRWEYWSATSRLQPRPDV</sequence>
<reference evidence="9 10" key="1">
    <citation type="submission" date="2022-04" db="EMBL/GenBank/DDBJ databases">
        <title>Rhizobium coralii sp. nov., isolated from coral Turbinaria peltata.</title>
        <authorList>
            <person name="Sun H."/>
        </authorList>
    </citation>
    <scope>NUCLEOTIDE SEQUENCE [LARGE SCALE GENOMIC DNA]</scope>
    <source>
        <strain evidence="9 10">NTR19</strain>
    </source>
</reference>
<feature type="transmembrane region" description="Helical" evidence="8">
    <location>
        <begin position="381"/>
        <end position="398"/>
    </location>
</feature>
<keyword evidence="6 8" id="KW-0472">Membrane</keyword>
<feature type="transmembrane region" description="Helical" evidence="8">
    <location>
        <begin position="277"/>
        <end position="300"/>
    </location>
</feature>
<evidence type="ECO:0000256" key="2">
    <source>
        <dbReference type="ARBA" id="ARBA00022475"/>
    </source>
</evidence>
<accession>A0ABT0IX51</accession>
<proteinExistence type="inferred from homology"/>
<feature type="transmembrane region" description="Helical" evidence="8">
    <location>
        <begin position="151"/>
        <end position="179"/>
    </location>
</feature>
<evidence type="ECO:0000256" key="4">
    <source>
        <dbReference type="ARBA" id="ARBA00022692"/>
    </source>
</evidence>
<evidence type="ECO:0000256" key="8">
    <source>
        <dbReference type="SAM" id="Phobius"/>
    </source>
</evidence>
<feature type="transmembrane region" description="Helical" evidence="8">
    <location>
        <begin position="191"/>
        <end position="215"/>
    </location>
</feature>
<comment type="subcellular location">
    <subcellularLocation>
        <location evidence="1">Cell membrane</location>
        <topology evidence="1">Multi-pass membrane protein</topology>
    </subcellularLocation>
</comment>
<feature type="transmembrane region" description="Helical" evidence="8">
    <location>
        <begin position="20"/>
        <end position="41"/>
    </location>
</feature>
<dbReference type="InterPro" id="IPR018584">
    <property type="entry name" value="GT87"/>
</dbReference>
<gene>
    <name evidence="9" type="ORF">M0654_21070</name>
</gene>
<name>A0ABT0IX51_9HYPH</name>
<protein>
    <submittedName>
        <fullName evidence="9">DUF2029 domain-containing protein</fullName>
    </submittedName>
</protein>
<feature type="transmembrane region" description="Helical" evidence="8">
    <location>
        <begin position="97"/>
        <end position="130"/>
    </location>
</feature>
<dbReference type="EMBL" id="JALPRY010000029">
    <property type="protein sequence ID" value="MCK8782471.1"/>
    <property type="molecule type" value="Genomic_DNA"/>
</dbReference>
<dbReference type="Proteomes" id="UP001202827">
    <property type="component" value="Unassembled WGS sequence"/>
</dbReference>
<dbReference type="RefSeq" id="WP_245450634.1">
    <property type="nucleotide sequence ID" value="NZ_JALPRY010000029.1"/>
</dbReference>
<comment type="caution">
    <text evidence="9">The sequence shown here is derived from an EMBL/GenBank/DDBJ whole genome shotgun (WGS) entry which is preliminary data.</text>
</comment>
<feature type="transmembrane region" description="Helical" evidence="8">
    <location>
        <begin position="348"/>
        <end position="369"/>
    </location>
</feature>
<dbReference type="Pfam" id="PF09594">
    <property type="entry name" value="GT87"/>
    <property type="match status" value="1"/>
</dbReference>
<comment type="similarity">
    <text evidence="7">Belongs to the glycosyltransferase 87 family.</text>
</comment>
<evidence type="ECO:0000313" key="9">
    <source>
        <dbReference type="EMBL" id="MCK8782471.1"/>
    </source>
</evidence>